<reference evidence="2 3" key="1">
    <citation type="submission" date="2024-09" db="EMBL/GenBank/DDBJ databases">
        <authorList>
            <person name="Sun Q."/>
            <person name="Mori K."/>
        </authorList>
    </citation>
    <scope>NUCLEOTIDE SEQUENCE [LARGE SCALE GENOMIC DNA]</scope>
    <source>
        <strain evidence="2 3">CCM 7609</strain>
    </source>
</reference>
<dbReference type="EMBL" id="JBHMFI010000001">
    <property type="protein sequence ID" value="MFB9069785.1"/>
    <property type="molecule type" value="Genomic_DNA"/>
</dbReference>
<protein>
    <submittedName>
        <fullName evidence="2">Uncharacterized protein</fullName>
    </submittedName>
</protein>
<dbReference type="Proteomes" id="UP001589575">
    <property type="component" value="Unassembled WGS sequence"/>
</dbReference>
<evidence type="ECO:0000256" key="1">
    <source>
        <dbReference type="SAM" id="MobiDB-lite"/>
    </source>
</evidence>
<organism evidence="2 3">
    <name type="scientific">Citricoccus parietis</name>
    <dbReference type="NCBI Taxonomy" id="592307"/>
    <lineage>
        <taxon>Bacteria</taxon>
        <taxon>Bacillati</taxon>
        <taxon>Actinomycetota</taxon>
        <taxon>Actinomycetes</taxon>
        <taxon>Micrococcales</taxon>
        <taxon>Micrococcaceae</taxon>
        <taxon>Citricoccus</taxon>
    </lineage>
</organism>
<evidence type="ECO:0000313" key="3">
    <source>
        <dbReference type="Proteomes" id="UP001589575"/>
    </source>
</evidence>
<feature type="region of interest" description="Disordered" evidence="1">
    <location>
        <begin position="1"/>
        <end position="115"/>
    </location>
</feature>
<gene>
    <name evidence="2" type="ORF">ACFFX0_00655</name>
</gene>
<accession>A0ABV5FSY1</accession>
<keyword evidence="3" id="KW-1185">Reference proteome</keyword>
<feature type="compositionally biased region" description="Polar residues" evidence="1">
    <location>
        <begin position="96"/>
        <end position="115"/>
    </location>
</feature>
<comment type="caution">
    <text evidence="2">The sequence shown here is derived from an EMBL/GenBank/DDBJ whole genome shotgun (WGS) entry which is preliminary data.</text>
</comment>
<evidence type="ECO:0000313" key="2">
    <source>
        <dbReference type="EMBL" id="MFB9069785.1"/>
    </source>
</evidence>
<sequence length="115" mass="12334">MQVPQVVRHTHRQDHGEGEQQPADGIGVGEDTVQERDHGADPQRHQHAGDHGHPAELGHRLAVHVPLALRGVDAPGQGEPAHRRCQDEADDGGEPEQQQVDLHSTRSGTTAASSP</sequence>
<name>A0ABV5FSY1_9MICC</name>
<feature type="compositionally biased region" description="Basic and acidic residues" evidence="1">
    <location>
        <begin position="33"/>
        <end position="59"/>
    </location>
</feature>
<proteinExistence type="predicted"/>